<comment type="caution">
    <text evidence="3">The sequence shown here is derived from an EMBL/GenBank/DDBJ whole genome shotgun (WGS) entry which is preliminary data.</text>
</comment>
<dbReference type="SMART" id="SM00028">
    <property type="entry name" value="TPR"/>
    <property type="match status" value="6"/>
</dbReference>
<name>A0A839SFW9_9SPHI</name>
<gene>
    <name evidence="3" type="ORF">FHS11_003122</name>
</gene>
<evidence type="ECO:0000313" key="3">
    <source>
        <dbReference type="EMBL" id="MBB3056696.1"/>
    </source>
</evidence>
<dbReference type="PANTHER" id="PTHR10098">
    <property type="entry name" value="RAPSYN-RELATED"/>
    <property type="match status" value="1"/>
</dbReference>
<dbReference type="InterPro" id="IPR024983">
    <property type="entry name" value="CHAT_dom"/>
</dbReference>
<dbReference type="Proteomes" id="UP000539265">
    <property type="component" value="Unassembled WGS sequence"/>
</dbReference>
<feature type="domain" description="CHAT" evidence="2">
    <location>
        <begin position="618"/>
        <end position="887"/>
    </location>
</feature>
<dbReference type="InterPro" id="IPR011990">
    <property type="entry name" value="TPR-like_helical_dom_sf"/>
</dbReference>
<dbReference type="EMBL" id="JACHWX010000009">
    <property type="protein sequence ID" value="MBB3056696.1"/>
    <property type="molecule type" value="Genomic_DNA"/>
</dbReference>
<evidence type="ECO:0000256" key="1">
    <source>
        <dbReference type="PROSITE-ProRule" id="PRU00339"/>
    </source>
</evidence>
<dbReference type="Pfam" id="PF13374">
    <property type="entry name" value="TPR_10"/>
    <property type="match status" value="1"/>
</dbReference>
<dbReference type="InterPro" id="IPR019734">
    <property type="entry name" value="TPR_rpt"/>
</dbReference>
<keyword evidence="1" id="KW-0802">TPR repeat</keyword>
<dbReference type="Gene3D" id="1.25.40.10">
    <property type="entry name" value="Tetratricopeptide repeat domain"/>
    <property type="match status" value="2"/>
</dbReference>
<organism evidence="3 4">
    <name type="scientific">Mucilaginibacter gotjawali</name>
    <dbReference type="NCBI Taxonomy" id="1550579"/>
    <lineage>
        <taxon>Bacteria</taxon>
        <taxon>Pseudomonadati</taxon>
        <taxon>Bacteroidota</taxon>
        <taxon>Sphingobacteriia</taxon>
        <taxon>Sphingobacteriales</taxon>
        <taxon>Sphingobacteriaceae</taxon>
        <taxon>Mucilaginibacter</taxon>
    </lineage>
</organism>
<dbReference type="OrthoDB" id="9771112at2"/>
<dbReference type="SUPFAM" id="SSF48452">
    <property type="entry name" value="TPR-like"/>
    <property type="match status" value="1"/>
</dbReference>
<dbReference type="RefSeq" id="WP_096356175.1">
    <property type="nucleotide sequence ID" value="NZ_AP017313.1"/>
</dbReference>
<sequence length="897" mass="101706">MYLVKLYICILSALFLFQTTRVSESPQADYKQLYYRAEKLSNAATPSANTDKEALSNYLKVVGFLSANHIDDHFLFRAYISTATFLQVLNRQKESVIYLKEAISLKKKLPDISDSTFFKPLVYCGNAYYQLDQPDSAAIYYSQAEHIADKYPKVSELERLYNTLGVIAYSSGNYNQSVTYYQKAISTLTDHQVYVKTFLVVYQNNLASALKKLKRYDEALKIYRGLLPYRIETDALLHNIGSAYLAMGKFAGAIECLNKVKYNDQKKFNDLGRAYFGEKDYALAAFYLQKAADLTVKNKQGHKIIDYGITLKYFGDLWFEKGQILTALSYYQKSINSLVFGYRGRDIYDNPATFTSVFNTMELLETLNAKAIAFKKLYSESGKVKDLEASLQTYLAFYKLANYVERVYDNDESRLLITDKKYASHQQPIEICLQLFGLTRNRAYIEQAFRLDEENKANVLSLYLREAKLKAGSGIPPQWLQQETLLKRTITKITLGAADEKDSLKLAKLNSQLNEYAINLLKVQKKIDEQTKFGRLKFKENSLSVKAVQDIVPSGSAILSYHMLDNSVICFVITNNAFEFFQTKMPADFEASLKQLYGQARLRGGNNRIQLKQLTQYFYHLLLKPAEQYTTGKNDLMIIPDGGLNYIPFEILADERGDNLLEHFTVTYNYSCAVLQNTTSGSIKLLNTIGMAPFASSLPPGNILRRLPASRAEMEALNGSRLLGEKASKQQFVANAHNFNIIHLATHAVADDHDPNRSFIAFYPAKPDSAMSYKLFLPEIYNLKLDKTRLVVLSACESGVGELVKGEGLISLSRAFSYAGCDNIITSMWKADDASTAYISERLHFYLQKGNSIAWSLRQARLDYLNDDDVAATQKVPGYWAHFRLIGGFEAEHNSYA</sequence>
<evidence type="ECO:0000259" key="2">
    <source>
        <dbReference type="Pfam" id="PF12770"/>
    </source>
</evidence>
<accession>A0A839SFW9</accession>
<dbReference type="Pfam" id="PF13181">
    <property type="entry name" value="TPR_8"/>
    <property type="match status" value="2"/>
</dbReference>
<feature type="repeat" description="TPR" evidence="1">
    <location>
        <begin position="158"/>
        <end position="191"/>
    </location>
</feature>
<reference evidence="3" key="1">
    <citation type="submission" date="2020-08" db="EMBL/GenBank/DDBJ databases">
        <title>Genomic Encyclopedia of Type Strains, Phase III (KMG-III): the genomes of soil and plant-associated and newly described type strains.</title>
        <authorList>
            <person name="Whitman W."/>
        </authorList>
    </citation>
    <scope>NUCLEOTIDE SEQUENCE [LARGE SCALE GENOMIC DNA]</scope>
    <source>
        <strain evidence="3">CECT 8628</strain>
    </source>
</reference>
<protein>
    <submittedName>
        <fullName evidence="3">CHAT domain-containing protein</fullName>
    </submittedName>
</protein>
<dbReference type="PROSITE" id="PS50005">
    <property type="entry name" value="TPR"/>
    <property type="match status" value="1"/>
</dbReference>
<evidence type="ECO:0000313" key="4">
    <source>
        <dbReference type="Proteomes" id="UP000539265"/>
    </source>
</evidence>
<dbReference type="AlphaFoldDB" id="A0A839SFW9"/>
<keyword evidence="4" id="KW-1185">Reference proteome</keyword>
<proteinExistence type="predicted"/>
<dbReference type="Pfam" id="PF12770">
    <property type="entry name" value="CHAT"/>
    <property type="match status" value="1"/>
</dbReference>